<accession>A0A5N5JM47</accession>
<protein>
    <submittedName>
        <fullName evidence="4">Uncharacterized protein</fullName>
    </submittedName>
</protein>
<evidence type="ECO:0000256" key="2">
    <source>
        <dbReference type="ARBA" id="ARBA00022763"/>
    </source>
</evidence>
<dbReference type="AlphaFoldDB" id="A0A5N5JM47"/>
<organism evidence="4 5">
    <name type="scientific">Salix brachista</name>
    <dbReference type="NCBI Taxonomy" id="2182728"/>
    <lineage>
        <taxon>Eukaryota</taxon>
        <taxon>Viridiplantae</taxon>
        <taxon>Streptophyta</taxon>
        <taxon>Embryophyta</taxon>
        <taxon>Tracheophyta</taxon>
        <taxon>Spermatophyta</taxon>
        <taxon>Magnoliopsida</taxon>
        <taxon>eudicotyledons</taxon>
        <taxon>Gunneridae</taxon>
        <taxon>Pentapetalae</taxon>
        <taxon>rosids</taxon>
        <taxon>fabids</taxon>
        <taxon>Malpighiales</taxon>
        <taxon>Salicaceae</taxon>
        <taxon>Saliceae</taxon>
        <taxon>Salix</taxon>
    </lineage>
</organism>
<dbReference type="InterPro" id="IPR002093">
    <property type="entry name" value="BRCA2_repeat"/>
</dbReference>
<keyword evidence="2" id="KW-0227">DNA damage</keyword>
<dbReference type="PANTHER" id="PTHR11289">
    <property type="entry name" value="BREAST CANCER TYPE 2 SUSCEPTIBILITY PROTEIN BRCA2"/>
    <property type="match status" value="1"/>
</dbReference>
<sequence length="247" mass="28235">MSVEQFVWEPFIAKRFVWELFIVKRFVWRDLSHSGMIVGMRNNGVIGDDLLVPMSLLISKSGILKSELVKEVNTDLLQPEPPYSYLPVPPPFKFHAAGGRSLSVSSEALKRVRSLLGDPDIGAFLNEGDAFDMGPFTVNPRMHLFIIEYKLIHGEKLQMEIRRMDKFVSASHFLRFLLTGTPHLLSLRVGFYNLIKRANDQLNHLWMAEATENLTYSLSFDSSIFSHLKNAASSTQSWPRSQPWRPI</sequence>
<dbReference type="Proteomes" id="UP000326939">
    <property type="component" value="Chromosome 16"/>
</dbReference>
<comment type="caution">
    <text evidence="4">The sequence shown here is derived from an EMBL/GenBank/DDBJ whole genome shotgun (WGS) entry which is preliminary data.</text>
</comment>
<evidence type="ECO:0000256" key="1">
    <source>
        <dbReference type="ARBA" id="ARBA00022737"/>
    </source>
</evidence>
<dbReference type="PANTHER" id="PTHR11289:SF0">
    <property type="entry name" value="BREAST CANCER TYPE 2 SUSCEPTIBILITY PROTEIN"/>
    <property type="match status" value="1"/>
</dbReference>
<evidence type="ECO:0000313" key="5">
    <source>
        <dbReference type="Proteomes" id="UP000326939"/>
    </source>
</evidence>
<dbReference type="InterPro" id="IPR015525">
    <property type="entry name" value="BRCA2"/>
</dbReference>
<dbReference type="EMBL" id="VDCV01000016">
    <property type="protein sequence ID" value="KAB5520082.1"/>
    <property type="molecule type" value="Genomic_DNA"/>
</dbReference>
<keyword evidence="5" id="KW-1185">Reference proteome</keyword>
<evidence type="ECO:0000313" key="4">
    <source>
        <dbReference type="EMBL" id="KAB5520082.1"/>
    </source>
</evidence>
<keyword evidence="1" id="KW-0677">Repeat</keyword>
<gene>
    <name evidence="4" type="ORF">DKX38_024401</name>
</gene>
<dbReference type="GO" id="GO:0000724">
    <property type="term" value="P:double-strand break repair via homologous recombination"/>
    <property type="evidence" value="ECO:0007669"/>
    <property type="project" value="InterPro"/>
</dbReference>
<proteinExistence type="predicted"/>
<dbReference type="GO" id="GO:0006355">
    <property type="term" value="P:regulation of DNA-templated transcription"/>
    <property type="evidence" value="ECO:0007669"/>
    <property type="project" value="TreeGrafter"/>
</dbReference>
<dbReference type="Pfam" id="PF00634">
    <property type="entry name" value="BRCA2"/>
    <property type="match status" value="1"/>
</dbReference>
<name>A0A5N5JM47_9ROSI</name>
<keyword evidence="3" id="KW-0234">DNA repair</keyword>
<reference evidence="5" key="1">
    <citation type="journal article" date="2019" name="Gigascience">
        <title>De novo genome assembly of the endangered Acer yangbiense, a plant species with extremely small populations endemic to Yunnan Province, China.</title>
        <authorList>
            <person name="Yang J."/>
            <person name="Wariss H.M."/>
            <person name="Tao L."/>
            <person name="Zhang R."/>
            <person name="Yun Q."/>
            <person name="Hollingsworth P."/>
            <person name="Dao Z."/>
            <person name="Luo G."/>
            <person name="Guo H."/>
            <person name="Ma Y."/>
            <person name="Sun W."/>
        </authorList>
    </citation>
    <scope>NUCLEOTIDE SEQUENCE [LARGE SCALE GENOMIC DNA]</scope>
    <source>
        <strain evidence="5">cv. br00</strain>
    </source>
</reference>
<evidence type="ECO:0000256" key="3">
    <source>
        <dbReference type="ARBA" id="ARBA00023204"/>
    </source>
</evidence>